<evidence type="ECO:0000259" key="1">
    <source>
        <dbReference type="PROSITE" id="PS51782"/>
    </source>
</evidence>
<reference evidence="3 4" key="1">
    <citation type="submission" date="2017-01" db="EMBL/GenBank/DDBJ databases">
        <authorList>
            <person name="Mah S.A."/>
            <person name="Swanson W.J."/>
            <person name="Moy G.W."/>
            <person name="Vacquier V.D."/>
        </authorList>
    </citation>
    <scope>NUCLEOTIDE SEQUENCE [LARGE SCALE GENOMIC DNA]</scope>
    <source>
        <strain evidence="3 4">NIO-1016</strain>
    </source>
</reference>
<dbReference type="Proteomes" id="UP000215545">
    <property type="component" value="Unassembled WGS sequence"/>
</dbReference>
<gene>
    <name evidence="2" type="ORF">B1B05_03275</name>
    <name evidence="3" type="ORF">SAMN05443094_101674</name>
</gene>
<proteinExistence type="predicted"/>
<feature type="domain" description="LysM" evidence="1">
    <location>
        <begin position="2"/>
        <end position="47"/>
    </location>
</feature>
<evidence type="ECO:0000313" key="5">
    <source>
        <dbReference type="Proteomes" id="UP000215545"/>
    </source>
</evidence>
<organism evidence="3 4">
    <name type="scientific">Domibacillus enclensis</name>
    <dbReference type="NCBI Taxonomy" id="1017273"/>
    <lineage>
        <taxon>Bacteria</taxon>
        <taxon>Bacillati</taxon>
        <taxon>Bacillota</taxon>
        <taxon>Bacilli</taxon>
        <taxon>Bacillales</taxon>
        <taxon>Bacillaceae</taxon>
        <taxon>Domibacillus</taxon>
    </lineage>
</organism>
<evidence type="ECO:0000313" key="3">
    <source>
        <dbReference type="EMBL" id="SIQ09158.1"/>
    </source>
</evidence>
<dbReference type="OrthoDB" id="2033517at2"/>
<dbReference type="Gene3D" id="3.10.350.10">
    <property type="entry name" value="LysM domain"/>
    <property type="match status" value="1"/>
</dbReference>
<dbReference type="RefSeq" id="WP_052698377.1">
    <property type="nucleotide sequence ID" value="NZ_FTLX01000001.1"/>
</dbReference>
<reference evidence="2" key="3">
    <citation type="submission" date="2017-03" db="EMBL/GenBank/DDBJ databases">
        <authorList>
            <person name="Dastager S.G."/>
            <person name="Neurgaonkar P.S."/>
            <person name="Dharne M.S."/>
        </authorList>
    </citation>
    <scope>NUCLEOTIDE SEQUENCE</scope>
    <source>
        <strain evidence="2">DSM 25145</strain>
    </source>
</reference>
<dbReference type="EMBL" id="MWSK01000001">
    <property type="protein sequence ID" value="OXS80514.1"/>
    <property type="molecule type" value="Genomic_DNA"/>
</dbReference>
<dbReference type="CDD" id="cd00118">
    <property type="entry name" value="LysM"/>
    <property type="match status" value="1"/>
</dbReference>
<dbReference type="InterPro" id="IPR014248">
    <property type="entry name" value="Spore_coat_assembly_SafA"/>
</dbReference>
<dbReference type="Pfam" id="PF01476">
    <property type="entry name" value="LysM"/>
    <property type="match status" value="1"/>
</dbReference>
<protein>
    <submittedName>
        <fullName evidence="3">Spore coat assembly protein SafA</fullName>
    </submittedName>
</protein>
<reference evidence="5" key="2">
    <citation type="submission" date="2017-03" db="EMBL/GenBank/DDBJ databases">
        <title>Bacillus sp. V-88(T) DSM27956, whole genome shotgun sequencing project.</title>
        <authorList>
            <person name="Dastager S.G."/>
            <person name="Neurgaonkar P.S."/>
            <person name="Dharne M.S."/>
        </authorList>
    </citation>
    <scope>NUCLEOTIDE SEQUENCE [LARGE SCALE GENOMIC DNA]</scope>
    <source>
        <strain evidence="5">DSM 25145</strain>
    </source>
</reference>
<name>A0A1N6PXQ0_9BACI</name>
<keyword evidence="5" id="KW-1185">Reference proteome</keyword>
<dbReference type="SMART" id="SM00257">
    <property type="entry name" value="LysM"/>
    <property type="match status" value="1"/>
</dbReference>
<dbReference type="AlphaFoldDB" id="A0A1N6PXQ0"/>
<dbReference type="NCBIfam" id="TIGR02899">
    <property type="entry name" value="spore_safA"/>
    <property type="match status" value="1"/>
</dbReference>
<dbReference type="PROSITE" id="PS51782">
    <property type="entry name" value="LYSM"/>
    <property type="match status" value="1"/>
</dbReference>
<sequence length="161" mass="18952">MKIHIVQRGDTLWSIAEKHQVSFEEVKKLNAHLANPDMIVPGMKIKLPDTASAMEKGHPYADQKPFAYPPKMEEVKEMEEMPQPEFQMPENWMTEPVPAPKEMEEDMMMMPCPPMPCYFFPMPYPMPYMMPMMPDMMQEAEEMEEAKQPPHMMPRCPYCHR</sequence>
<evidence type="ECO:0000313" key="4">
    <source>
        <dbReference type="Proteomes" id="UP000186385"/>
    </source>
</evidence>
<dbReference type="InterPro" id="IPR018392">
    <property type="entry name" value="LysM"/>
</dbReference>
<dbReference type="STRING" id="1017273.SAMN05443094_101674"/>
<dbReference type="InterPro" id="IPR036779">
    <property type="entry name" value="LysM_dom_sf"/>
</dbReference>
<dbReference type="SUPFAM" id="SSF54106">
    <property type="entry name" value="LysM domain"/>
    <property type="match status" value="1"/>
</dbReference>
<dbReference type="Proteomes" id="UP000186385">
    <property type="component" value="Unassembled WGS sequence"/>
</dbReference>
<evidence type="ECO:0000313" key="2">
    <source>
        <dbReference type="EMBL" id="OXS80514.1"/>
    </source>
</evidence>
<dbReference type="EMBL" id="FTLX01000001">
    <property type="protein sequence ID" value="SIQ09158.1"/>
    <property type="molecule type" value="Genomic_DNA"/>
</dbReference>
<accession>A0A1N6PXQ0</accession>